<keyword evidence="1" id="KW-1133">Transmembrane helix</keyword>
<comment type="caution">
    <text evidence="2">The sequence shown here is derived from an EMBL/GenBank/DDBJ whole genome shotgun (WGS) entry which is preliminary data.</text>
</comment>
<dbReference type="EMBL" id="VSSQ01144701">
    <property type="protein sequence ID" value="MPN64185.1"/>
    <property type="molecule type" value="Genomic_DNA"/>
</dbReference>
<proteinExistence type="predicted"/>
<evidence type="ECO:0000256" key="1">
    <source>
        <dbReference type="SAM" id="Phobius"/>
    </source>
</evidence>
<accession>A0A645JKJ2</accession>
<sequence length="70" mass="7913">MILHKFLKTAHRIVAGVYIHIITVAADFVFEIRTIKEVLQSQLIHTPNSPGFANTEHGSGRYEFHILITA</sequence>
<organism evidence="2">
    <name type="scientific">bioreactor metagenome</name>
    <dbReference type="NCBI Taxonomy" id="1076179"/>
    <lineage>
        <taxon>unclassified sequences</taxon>
        <taxon>metagenomes</taxon>
        <taxon>ecological metagenomes</taxon>
    </lineage>
</organism>
<protein>
    <submittedName>
        <fullName evidence="2">Uncharacterized protein</fullName>
    </submittedName>
</protein>
<keyword evidence="1" id="KW-0472">Membrane</keyword>
<feature type="transmembrane region" description="Helical" evidence="1">
    <location>
        <begin position="12"/>
        <end position="30"/>
    </location>
</feature>
<gene>
    <name evidence="2" type="ORF">SDC9_211956</name>
</gene>
<name>A0A645JKJ2_9ZZZZ</name>
<keyword evidence="1" id="KW-0812">Transmembrane</keyword>
<dbReference type="AlphaFoldDB" id="A0A645JKJ2"/>
<reference evidence="2" key="1">
    <citation type="submission" date="2019-08" db="EMBL/GenBank/DDBJ databases">
        <authorList>
            <person name="Kucharzyk K."/>
            <person name="Murdoch R.W."/>
            <person name="Higgins S."/>
            <person name="Loffler F."/>
        </authorList>
    </citation>
    <scope>NUCLEOTIDE SEQUENCE</scope>
</reference>
<evidence type="ECO:0000313" key="2">
    <source>
        <dbReference type="EMBL" id="MPN64185.1"/>
    </source>
</evidence>